<organism evidence="1">
    <name type="scientific">marine metagenome</name>
    <dbReference type="NCBI Taxonomy" id="408172"/>
    <lineage>
        <taxon>unclassified sequences</taxon>
        <taxon>metagenomes</taxon>
        <taxon>ecological metagenomes</taxon>
    </lineage>
</organism>
<protein>
    <submittedName>
        <fullName evidence="1">Uncharacterized protein</fullName>
    </submittedName>
</protein>
<gene>
    <name evidence="1" type="ORF">METZ01_LOCUS423630</name>
</gene>
<accession>A0A382XHX9</accession>
<name>A0A382XHX9_9ZZZZ</name>
<reference evidence="1" key="1">
    <citation type="submission" date="2018-05" db="EMBL/GenBank/DDBJ databases">
        <authorList>
            <person name="Lanie J.A."/>
            <person name="Ng W.-L."/>
            <person name="Kazmierczak K.M."/>
            <person name="Andrzejewski T.M."/>
            <person name="Davidsen T.M."/>
            <person name="Wayne K.J."/>
            <person name="Tettelin H."/>
            <person name="Glass J.I."/>
            <person name="Rusch D."/>
            <person name="Podicherti R."/>
            <person name="Tsui H.-C.T."/>
            <person name="Winkler M.E."/>
        </authorList>
    </citation>
    <scope>NUCLEOTIDE SEQUENCE</scope>
</reference>
<proteinExistence type="predicted"/>
<sequence length="46" mass="5153">MFKFKFISGLDSVDASFTIIAENSCSRPEISELMFSKSLKTDCQSL</sequence>
<dbReference type="EMBL" id="UINC01167981">
    <property type="protein sequence ID" value="SVD70776.1"/>
    <property type="molecule type" value="Genomic_DNA"/>
</dbReference>
<dbReference type="AlphaFoldDB" id="A0A382XHX9"/>
<evidence type="ECO:0000313" key="1">
    <source>
        <dbReference type="EMBL" id="SVD70776.1"/>
    </source>
</evidence>